<feature type="compositionally biased region" description="Basic and acidic residues" evidence="5">
    <location>
        <begin position="503"/>
        <end position="563"/>
    </location>
</feature>
<evidence type="ECO:0000256" key="5">
    <source>
        <dbReference type="SAM" id="MobiDB-lite"/>
    </source>
</evidence>
<evidence type="ECO:0000256" key="4">
    <source>
        <dbReference type="PROSITE-ProRule" id="PRU01052"/>
    </source>
</evidence>
<reference evidence="7" key="1">
    <citation type="journal article" date="2011" name="PLoS ONE">
        <title>A deep insight into the sialotranscriptome of the gulf coast tick, Amblyomma maculatum.</title>
        <authorList>
            <person name="Karim S."/>
            <person name="Singh P."/>
            <person name="Ribeiro J.M."/>
        </authorList>
    </citation>
    <scope>NUCLEOTIDE SEQUENCE</scope>
    <source>
        <tissue evidence="7">Salivary gland</tissue>
    </source>
</reference>
<keyword evidence="3" id="KW-0342">GTP-binding</keyword>
<dbReference type="AlphaFoldDB" id="G3MGL3"/>
<dbReference type="GO" id="GO:0003924">
    <property type="term" value="F:GTPase activity"/>
    <property type="evidence" value="ECO:0007669"/>
    <property type="project" value="InterPro"/>
</dbReference>
<dbReference type="InterPro" id="IPR003191">
    <property type="entry name" value="Guanylate-bd/ATL_C"/>
</dbReference>
<dbReference type="CDD" id="cd01851">
    <property type="entry name" value="GBP"/>
    <property type="match status" value="1"/>
</dbReference>
<organism evidence="7">
    <name type="scientific">Amblyomma maculatum</name>
    <name type="common">Gulf Coast tick</name>
    <dbReference type="NCBI Taxonomy" id="34609"/>
    <lineage>
        <taxon>Eukaryota</taxon>
        <taxon>Metazoa</taxon>
        <taxon>Ecdysozoa</taxon>
        <taxon>Arthropoda</taxon>
        <taxon>Chelicerata</taxon>
        <taxon>Arachnida</taxon>
        <taxon>Acari</taxon>
        <taxon>Parasitiformes</taxon>
        <taxon>Ixodida</taxon>
        <taxon>Ixodoidea</taxon>
        <taxon>Ixodidae</taxon>
        <taxon>Amblyomminae</taxon>
        <taxon>Amblyomma</taxon>
    </lineage>
</organism>
<dbReference type="Pfam" id="PF02841">
    <property type="entry name" value="GBP_C"/>
    <property type="match status" value="1"/>
</dbReference>
<evidence type="ECO:0000313" key="7">
    <source>
        <dbReference type="EMBL" id="AEO32631.1"/>
    </source>
</evidence>
<feature type="region of interest" description="Disordered" evidence="5">
    <location>
        <begin position="445"/>
        <end position="489"/>
    </location>
</feature>
<name>G3MGL3_AMBMU</name>
<evidence type="ECO:0000256" key="1">
    <source>
        <dbReference type="ARBA" id="ARBA00022741"/>
    </source>
</evidence>
<dbReference type="PANTHER" id="PTHR10751">
    <property type="entry name" value="GUANYLATE BINDING PROTEIN"/>
    <property type="match status" value="1"/>
</dbReference>
<keyword evidence="1" id="KW-0547">Nucleotide-binding</keyword>
<dbReference type="EMBL" id="JO841014">
    <property type="protein sequence ID" value="AEO32631.1"/>
    <property type="molecule type" value="mRNA"/>
</dbReference>
<protein>
    <recommendedName>
        <fullName evidence="6">GB1/RHD3-type G domain-containing protein</fullName>
    </recommendedName>
</protein>
<evidence type="ECO:0000256" key="3">
    <source>
        <dbReference type="ARBA" id="ARBA00023134"/>
    </source>
</evidence>
<dbReference type="Pfam" id="PF02263">
    <property type="entry name" value="GBP"/>
    <property type="match status" value="1"/>
</dbReference>
<evidence type="ECO:0000259" key="6">
    <source>
        <dbReference type="PROSITE" id="PS51715"/>
    </source>
</evidence>
<feature type="non-terminal residue" evidence="7">
    <location>
        <position position="1"/>
    </location>
</feature>
<comment type="similarity">
    <text evidence="4">Belongs to the TRAFAC class dynamin-like GTPase superfamily. GB1/RHD3 GTPase family.</text>
</comment>
<dbReference type="InterPro" id="IPR036543">
    <property type="entry name" value="Guanylate-bd_C_sf"/>
</dbReference>
<feature type="region of interest" description="Disordered" evidence="5">
    <location>
        <begin position="503"/>
        <end position="585"/>
    </location>
</feature>
<dbReference type="Gene3D" id="1.20.58.420">
    <property type="entry name" value="AHSP"/>
    <property type="match status" value="1"/>
</dbReference>
<keyword evidence="2" id="KW-0378">Hydrolase</keyword>
<dbReference type="Gene3D" id="3.40.50.300">
    <property type="entry name" value="P-loop containing nucleotide triphosphate hydrolases"/>
    <property type="match status" value="1"/>
</dbReference>
<dbReference type="PROSITE" id="PS51715">
    <property type="entry name" value="G_GB1_RHD3"/>
    <property type="match status" value="1"/>
</dbReference>
<dbReference type="InterPro" id="IPR027417">
    <property type="entry name" value="P-loop_NTPase"/>
</dbReference>
<accession>G3MGL3</accession>
<feature type="domain" description="GB1/RHD3-type G" evidence="6">
    <location>
        <begin position="69"/>
        <end position="314"/>
    </location>
</feature>
<sequence length="585" mass="68594">SSSVGCHIHPLHALYKLTGTSNYFVLRDAMPAFGDSGKAVQILRINEDHSFDLDDAQLEAILLNDRVKDKPVVVISVAGAYRQGKSFMLSFFLRYLRNNCRSDWLDDQNAPLDGFEWKHGSKPHTTGILLWDEVFLMTTPQGEEVAVLLMDTQGSFDCNSTVKDCTTVFALSIMASSVQVYNVLRNIQEDQLQHLQFFAEYGKLAQEGARNEPFQRLVFLVRDWAFPYEADYGVEGGRTILKDRLEVVDKQHEDLQSLRRDICSSFSKVECFLMPRPGDKAEMNQAFDGRLEDIHPKFQEKLQELLPWLLAPENLVVKKVNGEKITCHELLDYFRAYAEAFRGGQLPEPKSMLQVTAEASNMAAKRKATRLYMESMEKRPHGNLERLLQAHLAAMAQAKELFRKTPKMSGEAVTQRHLEALEKELQAHFARLYKDEELFIQRERANEEKREREREEERKREAQRNMERAIEREREKQRNMEREYERRREAQWAMEREIERKRQEQWDRERADERRRENDRRAEKEKEEKQIKEREQVAQRQIDELKDRLSKMESEKAKQERMRLALTALLPSPSGPSTPKRRRSE</sequence>
<dbReference type="InterPro" id="IPR030386">
    <property type="entry name" value="G_GB1_RHD3_dom"/>
</dbReference>
<dbReference type="InterPro" id="IPR015894">
    <property type="entry name" value="Guanylate-bd_N"/>
</dbReference>
<evidence type="ECO:0000256" key="2">
    <source>
        <dbReference type="ARBA" id="ARBA00022801"/>
    </source>
</evidence>
<dbReference type="GO" id="GO:0005525">
    <property type="term" value="F:GTP binding"/>
    <property type="evidence" value="ECO:0007669"/>
    <property type="project" value="UniProtKB-KW"/>
</dbReference>
<proteinExistence type="evidence at transcript level"/>
<dbReference type="SUPFAM" id="SSF48340">
    <property type="entry name" value="Interferon-induced guanylate-binding protein 1 (GBP1), C-terminal domain"/>
    <property type="match status" value="1"/>
</dbReference>
<dbReference type="SUPFAM" id="SSF52540">
    <property type="entry name" value="P-loop containing nucleoside triphosphate hydrolases"/>
    <property type="match status" value="1"/>
</dbReference>